<sequence length="70" mass="8470">MRGKNNEDWVQKHKEHIQASDRKMQSKLARKPFFLANTATAKNYLTWFRFFSKPHLLPPEARSRQIWPKM</sequence>
<dbReference type="Proteomes" id="UP001358586">
    <property type="component" value="Chromosome 9"/>
</dbReference>
<proteinExistence type="predicted"/>
<gene>
    <name evidence="2" type="ORF">PVK06_030620</name>
</gene>
<accession>A0ABR0NNR7</accession>
<comment type="caution">
    <text evidence="2">The sequence shown here is derived from an EMBL/GenBank/DDBJ whole genome shotgun (WGS) entry which is preliminary data.</text>
</comment>
<organism evidence="2 3">
    <name type="scientific">Gossypium arboreum</name>
    <name type="common">Tree cotton</name>
    <name type="synonym">Gossypium nanking</name>
    <dbReference type="NCBI Taxonomy" id="29729"/>
    <lineage>
        <taxon>Eukaryota</taxon>
        <taxon>Viridiplantae</taxon>
        <taxon>Streptophyta</taxon>
        <taxon>Embryophyta</taxon>
        <taxon>Tracheophyta</taxon>
        <taxon>Spermatophyta</taxon>
        <taxon>Magnoliopsida</taxon>
        <taxon>eudicotyledons</taxon>
        <taxon>Gunneridae</taxon>
        <taxon>Pentapetalae</taxon>
        <taxon>rosids</taxon>
        <taxon>malvids</taxon>
        <taxon>Malvales</taxon>
        <taxon>Malvaceae</taxon>
        <taxon>Malvoideae</taxon>
        <taxon>Gossypium</taxon>
    </lineage>
</organism>
<reference evidence="2 3" key="1">
    <citation type="submission" date="2023-03" db="EMBL/GenBank/DDBJ databases">
        <title>WGS of Gossypium arboreum.</title>
        <authorList>
            <person name="Yu D."/>
        </authorList>
    </citation>
    <scope>NUCLEOTIDE SEQUENCE [LARGE SCALE GENOMIC DNA]</scope>
    <source>
        <tissue evidence="2">Leaf</tissue>
    </source>
</reference>
<evidence type="ECO:0000313" key="3">
    <source>
        <dbReference type="Proteomes" id="UP001358586"/>
    </source>
</evidence>
<evidence type="ECO:0000313" key="2">
    <source>
        <dbReference type="EMBL" id="KAK5802983.1"/>
    </source>
</evidence>
<dbReference type="EMBL" id="JARKNE010000009">
    <property type="protein sequence ID" value="KAK5802983.1"/>
    <property type="molecule type" value="Genomic_DNA"/>
</dbReference>
<name>A0ABR0NNR7_GOSAR</name>
<feature type="region of interest" description="Disordered" evidence="1">
    <location>
        <begin position="1"/>
        <end position="22"/>
    </location>
</feature>
<keyword evidence="3" id="KW-1185">Reference proteome</keyword>
<protein>
    <submittedName>
        <fullName evidence="2">Uncharacterized protein</fullName>
    </submittedName>
</protein>
<evidence type="ECO:0000256" key="1">
    <source>
        <dbReference type="SAM" id="MobiDB-lite"/>
    </source>
</evidence>